<dbReference type="Proteomes" id="UP000468864">
    <property type="component" value="Unassembled WGS sequence"/>
</dbReference>
<evidence type="ECO:0000259" key="2">
    <source>
        <dbReference type="Pfam" id="PF17841"/>
    </source>
</evidence>
<feature type="domain" description="Bartonella effector protein BID" evidence="2">
    <location>
        <begin position="1"/>
        <end position="58"/>
    </location>
</feature>
<reference evidence="3 4" key="1">
    <citation type="submission" date="2019-12" db="EMBL/GenBank/DDBJ databases">
        <title>Rhizobium genotypes associated with high levels of biological nitrogen fixation by grain legumes in a temperate-maritime cropping system.</title>
        <authorList>
            <person name="Maluk M."/>
            <person name="Francesc Ferrando Molina F."/>
            <person name="Lopez Del Egido L."/>
            <person name="Lafos M."/>
            <person name="Langarica-Fuentes A."/>
            <person name="Gebre Yohannes G."/>
            <person name="Young M.W."/>
            <person name="Martin P."/>
            <person name="Gantlett R."/>
            <person name="Kenicer G."/>
            <person name="Hawes C."/>
            <person name="Begg G.S."/>
            <person name="Quilliam R.S."/>
            <person name="Squire G.R."/>
            <person name="Poole P.S."/>
            <person name="Young P.W."/>
            <person name="Iannetta P.M."/>
            <person name="James E.K."/>
        </authorList>
    </citation>
    <scope>NUCLEOTIDE SEQUENCE [LARGE SCALE GENOMIC DNA]</scope>
    <source>
        <strain evidence="3 4">JHI2449</strain>
    </source>
</reference>
<proteinExistence type="predicted"/>
<dbReference type="RefSeq" id="WP_204347422.1">
    <property type="nucleotide sequence ID" value="NZ_WUEP01000013.1"/>
</dbReference>
<organism evidence="3 4">
    <name type="scientific">Rhizobium laguerreae</name>
    <dbReference type="NCBI Taxonomy" id="1076926"/>
    <lineage>
        <taxon>Bacteria</taxon>
        <taxon>Pseudomonadati</taxon>
        <taxon>Pseudomonadota</taxon>
        <taxon>Alphaproteobacteria</taxon>
        <taxon>Hyphomicrobiales</taxon>
        <taxon>Rhizobiaceae</taxon>
        <taxon>Rhizobium/Agrobacterium group</taxon>
        <taxon>Rhizobium</taxon>
    </lineage>
</organism>
<comment type="caution">
    <text evidence="3">The sequence shown here is derived from an EMBL/GenBank/DDBJ whole genome shotgun (WGS) entry which is preliminary data.</text>
</comment>
<gene>
    <name evidence="3" type="ORF">GR206_18950</name>
</gene>
<evidence type="ECO:0000256" key="1">
    <source>
        <dbReference type="SAM" id="Coils"/>
    </source>
</evidence>
<feature type="non-terminal residue" evidence="3">
    <location>
        <position position="1"/>
    </location>
</feature>
<evidence type="ECO:0000313" key="4">
    <source>
        <dbReference type="Proteomes" id="UP000468864"/>
    </source>
</evidence>
<accession>A0A6N9ZHT9</accession>
<name>A0A6N9ZHT9_9HYPH</name>
<evidence type="ECO:0000313" key="3">
    <source>
        <dbReference type="EMBL" id="NEH93074.1"/>
    </source>
</evidence>
<protein>
    <submittedName>
        <fullName evidence="3">Dtr system oriT relaxase</fullName>
    </submittedName>
</protein>
<dbReference type="AlphaFoldDB" id="A0A6N9ZHT9"/>
<feature type="coiled-coil region" evidence="1">
    <location>
        <begin position="46"/>
        <end position="73"/>
    </location>
</feature>
<dbReference type="EMBL" id="WUEP01000013">
    <property type="protein sequence ID" value="NEH93074.1"/>
    <property type="molecule type" value="Genomic_DNA"/>
</dbReference>
<dbReference type="InterPro" id="IPR041533">
    <property type="entry name" value="Bep_BID"/>
</dbReference>
<sequence>KDQSVAQSTLAKVAGAPESFGALKGKTGVLASRADRQDREKALANVPALARNLERYLRERAEAELKHETEERAVRLKVSVDIPALSSAAKQTLERVRDAIDRNDLPAGLEYALADKMVKAELEGFAKAVSERFGERTFLPLAAKDTSGKTFETVTAGMTAGQKAEVQSAWNSMRTVQQLAAYERTTEALKQAETLRQTKSQGLSLK</sequence>
<keyword evidence="1" id="KW-0175">Coiled coil</keyword>
<dbReference type="Pfam" id="PF17841">
    <property type="entry name" value="Bep_C_terminal"/>
    <property type="match status" value="1"/>
</dbReference>